<proteinExistence type="predicted"/>
<keyword evidence="4" id="KW-1185">Reference proteome</keyword>
<dbReference type="OrthoDB" id="10035013at2759"/>
<protein>
    <submittedName>
        <fullName evidence="5">LOW QUALITY PROTEIN: suppressor APC domain-containing protein 2-like</fullName>
    </submittedName>
</protein>
<organism evidence="4 5">
    <name type="scientific">Branchiostoma belcheri</name>
    <name type="common">Amphioxus</name>
    <dbReference type="NCBI Taxonomy" id="7741"/>
    <lineage>
        <taxon>Eukaryota</taxon>
        <taxon>Metazoa</taxon>
        <taxon>Chordata</taxon>
        <taxon>Cephalochordata</taxon>
        <taxon>Leptocardii</taxon>
        <taxon>Amphioxiformes</taxon>
        <taxon>Branchiostomatidae</taxon>
        <taxon>Branchiostoma</taxon>
    </lineage>
</organism>
<dbReference type="Proteomes" id="UP000515135">
    <property type="component" value="Unplaced"/>
</dbReference>
<feature type="region of interest" description="Disordered" evidence="2">
    <location>
        <begin position="166"/>
        <end position="224"/>
    </location>
</feature>
<feature type="domain" description="Suppressor APC" evidence="3">
    <location>
        <begin position="15"/>
        <end position="86"/>
    </location>
</feature>
<dbReference type="RefSeq" id="XP_019621188.1">
    <property type="nucleotide sequence ID" value="XM_019765629.1"/>
</dbReference>
<feature type="coiled-coil region" evidence="1">
    <location>
        <begin position="408"/>
        <end position="435"/>
    </location>
</feature>
<feature type="compositionally biased region" description="Basic and acidic residues" evidence="2">
    <location>
        <begin position="215"/>
        <end position="224"/>
    </location>
</feature>
<dbReference type="AlphaFoldDB" id="A0A6P4Y9Q1"/>
<dbReference type="InterPro" id="IPR026828">
    <property type="entry name" value="SAPC2_1/2"/>
</dbReference>
<dbReference type="PANTHER" id="PTHR14907:SF2">
    <property type="entry name" value="SUPPRESSOR APC DOMAIN-CONTAINING PROTEIN 2"/>
    <property type="match status" value="1"/>
</dbReference>
<evidence type="ECO:0000313" key="5">
    <source>
        <dbReference type="RefSeq" id="XP_019621188.1"/>
    </source>
</evidence>
<dbReference type="PANTHER" id="PTHR14907">
    <property type="entry name" value="FI14130P"/>
    <property type="match status" value="1"/>
</dbReference>
<keyword evidence="1" id="KW-0175">Coiled coil</keyword>
<dbReference type="Pfam" id="PF25825">
    <property type="entry name" value="SAPC2_N"/>
    <property type="match status" value="1"/>
</dbReference>
<feature type="region of interest" description="Disordered" evidence="2">
    <location>
        <begin position="239"/>
        <end position="276"/>
    </location>
</feature>
<evidence type="ECO:0000256" key="2">
    <source>
        <dbReference type="SAM" id="MobiDB-lite"/>
    </source>
</evidence>
<gene>
    <name evidence="5" type="primary">LOC109467614</name>
</gene>
<sequence length="449" mass="50012">MPLFSAPFVPSGSGDLPEAFVASLRALWDILDDGNCGLVSLGDIERHWRQDGTELRGVVECLRKVAPHDKMLSFDIFCKGLRIALSGPDCKYPLAELTFTNCKPFHNTDKGQGQVVSAHPRTPQPVRSLSASALLNQDKKLHNSNTGKTAILNSNQDKLGLLNSDRVKTGTHSSQDKVGIQDSRSHRRTQRAFQSVPDLSTQSNPSKQAARINKPKSEKGRIMDKLRLWQNETLAFLSGDMDRSSRGSADGTSSSSTDNTGPSLSPPGFSPKQKRKEFRRHTLANGLDYNVLKRMKQLEQEKDILLQGLETVERAHDWYHSQILAVQDKQKYLDAQSPSSKLLDASQVCINRLSAQVQEVNHHLNTLLQDTGDKGGLSVNMDLLTSHSDRVVSPTVKTSDKCGHIQELSDKTEKIRKLEEEKSLLIRQVFEARSQIQKMQNPSRDSTFI</sequence>
<evidence type="ECO:0000313" key="4">
    <source>
        <dbReference type="Proteomes" id="UP000515135"/>
    </source>
</evidence>
<dbReference type="KEGG" id="bbel:109467614"/>
<feature type="compositionally biased region" description="Low complexity" evidence="2">
    <location>
        <begin position="246"/>
        <end position="263"/>
    </location>
</feature>
<accession>A0A6P4Y9Q1</accession>
<feature type="compositionally biased region" description="Polar residues" evidence="2">
    <location>
        <begin position="191"/>
        <end position="207"/>
    </location>
</feature>
<evidence type="ECO:0000259" key="3">
    <source>
        <dbReference type="Pfam" id="PF25825"/>
    </source>
</evidence>
<name>A0A6P4Y9Q1_BRABE</name>
<reference evidence="5" key="1">
    <citation type="submission" date="2025-08" db="UniProtKB">
        <authorList>
            <consortium name="RefSeq"/>
        </authorList>
    </citation>
    <scope>IDENTIFICATION</scope>
    <source>
        <tissue evidence="5">Gonad</tissue>
    </source>
</reference>
<dbReference type="InterPro" id="IPR057953">
    <property type="entry name" value="SAPC2_N"/>
</dbReference>
<dbReference type="GeneID" id="109467614"/>
<evidence type="ECO:0000256" key="1">
    <source>
        <dbReference type="SAM" id="Coils"/>
    </source>
</evidence>
<dbReference type="Pfam" id="PF11414">
    <property type="entry name" value="Suppressor_APC"/>
    <property type="match status" value="1"/>
</dbReference>